<dbReference type="HOGENOM" id="CLU_1403357_0_0_1"/>
<gene>
    <name evidence="1" type="ORF">H105_01022</name>
</gene>
<protein>
    <submittedName>
        <fullName evidence="1">Uncharacterized protein</fullName>
    </submittedName>
</protein>
<dbReference type="AlphaFoldDB" id="A0A022Y5I6"/>
<accession>A0A022Y5I6</accession>
<sequence>MARDTTVKRHNYYTPYFTLATRSHSNKSLRVYSRGGNYRERNLVDGLRGSMGSNSAERTPYFRGCAFFFFWSTASVGARNQTARQTSQLVNCSVLRILYILVPLPVVQSCQPVPSQASYIKKKAAPTGSPLPLIISREESKHQLPTASSGRSIPLLALINNLAQKVPALALVAGSDPAQLHTHTRVSINIVTSR</sequence>
<evidence type="ECO:0000313" key="1">
    <source>
        <dbReference type="EMBL" id="EZF77868.1"/>
    </source>
</evidence>
<evidence type="ECO:0000313" key="2">
    <source>
        <dbReference type="Proteomes" id="UP000023623"/>
    </source>
</evidence>
<keyword evidence="2" id="KW-1185">Reference proteome</keyword>
<dbReference type="Proteomes" id="UP000023623">
    <property type="component" value="Unassembled WGS sequence"/>
</dbReference>
<proteinExistence type="predicted"/>
<reference evidence="1 2" key="1">
    <citation type="submission" date="2014-02" db="EMBL/GenBank/DDBJ databases">
        <title>The Genome Sequence of Trichophyton rubrum (morphotype soudanense) CBS 452.61.</title>
        <authorList>
            <consortium name="The Broad Institute Genomics Platform"/>
            <person name="Cuomo C.A."/>
            <person name="White T.C."/>
            <person name="Graser Y."/>
            <person name="Martinez-Rossi N."/>
            <person name="Heitman J."/>
            <person name="Young S.K."/>
            <person name="Zeng Q."/>
            <person name="Gargeya S."/>
            <person name="Abouelleil A."/>
            <person name="Alvarado L."/>
            <person name="Chapman S.B."/>
            <person name="Gainer-Dewar J."/>
            <person name="Goldberg J."/>
            <person name="Griggs A."/>
            <person name="Gujja S."/>
            <person name="Hansen M."/>
            <person name="Howarth C."/>
            <person name="Imamovic A."/>
            <person name="Larimer J."/>
            <person name="Martinez D."/>
            <person name="Murphy C."/>
            <person name="Pearson M.D."/>
            <person name="Persinoti G."/>
            <person name="Poon T."/>
            <person name="Priest M."/>
            <person name="Roberts A.D."/>
            <person name="Saif S."/>
            <person name="Shea T.D."/>
            <person name="Sykes S.N."/>
            <person name="Wortman J."/>
            <person name="Nusbaum C."/>
            <person name="Birren B."/>
        </authorList>
    </citation>
    <scope>NUCLEOTIDE SEQUENCE [LARGE SCALE GENOMIC DNA]</scope>
    <source>
        <strain evidence="1 2">CBS 452.61</strain>
    </source>
</reference>
<dbReference type="EMBL" id="KK208740">
    <property type="protein sequence ID" value="EZF77868.1"/>
    <property type="molecule type" value="Genomic_DNA"/>
</dbReference>
<organism evidence="1 2">
    <name type="scientific">Trichophyton soudanense CBS 452.61</name>
    <dbReference type="NCBI Taxonomy" id="1215331"/>
    <lineage>
        <taxon>Eukaryota</taxon>
        <taxon>Fungi</taxon>
        <taxon>Dikarya</taxon>
        <taxon>Ascomycota</taxon>
        <taxon>Pezizomycotina</taxon>
        <taxon>Eurotiomycetes</taxon>
        <taxon>Eurotiomycetidae</taxon>
        <taxon>Onygenales</taxon>
        <taxon>Arthrodermataceae</taxon>
        <taxon>Trichophyton</taxon>
    </lineage>
</organism>
<name>A0A022Y5I6_TRISD</name>